<keyword evidence="1" id="KW-0175">Coiled coil</keyword>
<dbReference type="Pfam" id="PF04859">
    <property type="entry name" value="DUF641"/>
    <property type="match status" value="1"/>
</dbReference>
<reference evidence="5 6" key="1">
    <citation type="journal article" date="2020" name="Mol. Plant">
        <title>The Chromosome-Based Rubber Tree Genome Provides New Insights into Spurge Genome Evolution and Rubber Biosynthesis.</title>
        <authorList>
            <person name="Liu J."/>
            <person name="Shi C."/>
            <person name="Shi C.C."/>
            <person name="Li W."/>
            <person name="Zhang Q.J."/>
            <person name="Zhang Y."/>
            <person name="Li K."/>
            <person name="Lu H.F."/>
            <person name="Shi C."/>
            <person name="Zhu S.T."/>
            <person name="Xiao Z.Y."/>
            <person name="Nan H."/>
            <person name="Yue Y."/>
            <person name="Zhu X.G."/>
            <person name="Wu Y."/>
            <person name="Hong X.N."/>
            <person name="Fan G.Y."/>
            <person name="Tong Y."/>
            <person name="Zhang D."/>
            <person name="Mao C.L."/>
            <person name="Liu Y.L."/>
            <person name="Hao S.J."/>
            <person name="Liu W.Q."/>
            <person name="Lv M.Q."/>
            <person name="Zhang H.B."/>
            <person name="Liu Y."/>
            <person name="Hu-Tang G.R."/>
            <person name="Wang J.P."/>
            <person name="Wang J.H."/>
            <person name="Sun Y.H."/>
            <person name="Ni S.B."/>
            <person name="Chen W.B."/>
            <person name="Zhang X.C."/>
            <person name="Jiao Y.N."/>
            <person name="Eichler E.E."/>
            <person name="Li G.H."/>
            <person name="Liu X."/>
            <person name="Gao L.Z."/>
        </authorList>
    </citation>
    <scope>NUCLEOTIDE SEQUENCE [LARGE SCALE GENOMIC DNA]</scope>
    <source>
        <strain evidence="6">cv. GT1</strain>
        <tissue evidence="5">Leaf</tissue>
    </source>
</reference>
<dbReference type="EMBL" id="JAAGAX010000006">
    <property type="protein sequence ID" value="KAF2309596.1"/>
    <property type="molecule type" value="Genomic_DNA"/>
</dbReference>
<accession>A0A6A6MBL0</accession>
<keyword evidence="6" id="KW-1185">Reference proteome</keyword>
<evidence type="ECO:0000259" key="3">
    <source>
        <dbReference type="Pfam" id="PF24994"/>
    </source>
</evidence>
<dbReference type="PANTHER" id="PTHR31161">
    <property type="entry name" value="PROTEIN GRAVITROPIC IN THE LIGHT 1"/>
    <property type="match status" value="1"/>
</dbReference>
<name>A0A6A6MBL0_HEVBR</name>
<dbReference type="InterPro" id="IPR006943">
    <property type="entry name" value="DUF641_pln"/>
</dbReference>
<dbReference type="Pfam" id="PF24994">
    <property type="entry name" value="GIL1_IRKI_C"/>
    <property type="match status" value="1"/>
</dbReference>
<feature type="coiled-coil region" evidence="1">
    <location>
        <begin position="107"/>
        <end position="141"/>
    </location>
</feature>
<dbReference type="Proteomes" id="UP000467840">
    <property type="component" value="Chromosome 14"/>
</dbReference>
<feature type="domain" description="DUF641" evidence="2">
    <location>
        <begin position="30"/>
        <end position="155"/>
    </location>
</feature>
<dbReference type="InterPro" id="IPR040225">
    <property type="entry name" value="GIL1-like"/>
</dbReference>
<evidence type="ECO:0000256" key="1">
    <source>
        <dbReference type="SAM" id="Coils"/>
    </source>
</evidence>
<evidence type="ECO:0000313" key="5">
    <source>
        <dbReference type="EMBL" id="KAF2309596.1"/>
    </source>
</evidence>
<dbReference type="GO" id="GO:0009959">
    <property type="term" value="P:negative gravitropism"/>
    <property type="evidence" value="ECO:0007669"/>
    <property type="project" value="InterPro"/>
</dbReference>
<evidence type="ECO:0000259" key="2">
    <source>
        <dbReference type="Pfam" id="PF04859"/>
    </source>
</evidence>
<proteinExistence type="predicted"/>
<dbReference type="Proteomes" id="UP000467840">
    <property type="component" value="Chromosome 9"/>
</dbReference>
<sequence>MFAPQNKFEDDPTTIYKSHNAYKDDSKAKRKALLDALVAKVFAGITTIKAAYAELQMAQNPYSSDAIHAADQAVVEELKLLSELKRSFFKNDLDHLSPQVTLMLANIQEQQSLMKTYEITIKKLEMETEVKESDISALKKQLDESIAFNKSLEKKLNESGPLSMFDNIQFSILNPTHFVQFLHSALRSMRSFVKLMVREMDVAHWDIEAAAKAIEPESIFAKPTHRCFVFESFVSKNSRFSEVYMESVTHESLLENDSVDAGLRVDFTVVPGFKIAPTAALAIVSGLNALNNQSLLVSQFAVLIPSFQQTNAAAGQCTLSGHGITQFHSNTLCAPISPGFGQVAFTGMLLLLNGYGQSTMREEMDKSARSRGICRSKVVRTSLNWDNMPGSRNGTWRS</sequence>
<dbReference type="InterPro" id="IPR056813">
    <property type="entry name" value="GIL1_IRKI_C"/>
</dbReference>
<dbReference type="GO" id="GO:0009639">
    <property type="term" value="P:response to red or far red light"/>
    <property type="evidence" value="ECO:0007669"/>
    <property type="project" value="InterPro"/>
</dbReference>
<evidence type="ECO:0000313" key="4">
    <source>
        <dbReference type="EMBL" id="KAF2305336.1"/>
    </source>
</evidence>
<dbReference type="AlphaFoldDB" id="A0A6A6MBL0"/>
<evidence type="ECO:0000313" key="6">
    <source>
        <dbReference type="Proteomes" id="UP000467840"/>
    </source>
</evidence>
<protein>
    <submittedName>
        <fullName evidence="5">Uncharacterized protein</fullName>
    </submittedName>
</protein>
<organism evidence="5 6">
    <name type="scientific">Hevea brasiliensis</name>
    <name type="common">Para rubber tree</name>
    <name type="synonym">Siphonia brasiliensis</name>
    <dbReference type="NCBI Taxonomy" id="3981"/>
    <lineage>
        <taxon>Eukaryota</taxon>
        <taxon>Viridiplantae</taxon>
        <taxon>Streptophyta</taxon>
        <taxon>Embryophyta</taxon>
        <taxon>Tracheophyta</taxon>
        <taxon>Spermatophyta</taxon>
        <taxon>Magnoliopsida</taxon>
        <taxon>eudicotyledons</taxon>
        <taxon>Gunneridae</taxon>
        <taxon>Pentapetalae</taxon>
        <taxon>rosids</taxon>
        <taxon>fabids</taxon>
        <taxon>Malpighiales</taxon>
        <taxon>Euphorbiaceae</taxon>
        <taxon>Crotonoideae</taxon>
        <taxon>Micrandreae</taxon>
        <taxon>Hevea</taxon>
    </lineage>
</organism>
<comment type="caution">
    <text evidence="5">The sequence shown here is derived from an EMBL/GenBank/DDBJ whole genome shotgun (WGS) entry which is preliminary data.</text>
</comment>
<dbReference type="EMBL" id="JAAGAX010000008">
    <property type="protein sequence ID" value="KAF2305336.1"/>
    <property type="molecule type" value="Genomic_DNA"/>
</dbReference>
<feature type="domain" description="GIL1/IRKI C-terminal" evidence="3">
    <location>
        <begin position="234"/>
        <end position="278"/>
    </location>
</feature>
<gene>
    <name evidence="5" type="ORF">GH714_004015</name>
    <name evidence="4" type="ORF">GH714_004051</name>
</gene>